<name>A0A6C0KEB6_9ZZZZ</name>
<proteinExistence type="predicted"/>
<protein>
    <submittedName>
        <fullName evidence="2">Uncharacterized protein</fullName>
    </submittedName>
</protein>
<evidence type="ECO:0000313" key="2">
    <source>
        <dbReference type="EMBL" id="QHU15040.1"/>
    </source>
</evidence>
<dbReference type="EMBL" id="MN740848">
    <property type="protein sequence ID" value="QHU15040.1"/>
    <property type="molecule type" value="Genomic_DNA"/>
</dbReference>
<reference evidence="2" key="1">
    <citation type="journal article" date="2020" name="Nature">
        <title>Giant virus diversity and host interactions through global metagenomics.</title>
        <authorList>
            <person name="Schulz F."/>
            <person name="Roux S."/>
            <person name="Paez-Espino D."/>
            <person name="Jungbluth S."/>
            <person name="Walsh D.A."/>
            <person name="Denef V.J."/>
            <person name="McMahon K.D."/>
            <person name="Konstantinidis K.T."/>
            <person name="Eloe-Fadrosh E.A."/>
            <person name="Kyrpides N.C."/>
            <person name="Woyke T."/>
        </authorList>
    </citation>
    <scope>NUCLEOTIDE SEQUENCE</scope>
    <source>
        <strain evidence="2">GVMAG-S-1102244-55</strain>
    </source>
</reference>
<feature type="compositionally biased region" description="Low complexity" evidence="1">
    <location>
        <begin position="201"/>
        <end position="216"/>
    </location>
</feature>
<feature type="compositionally biased region" description="Basic residues" evidence="1">
    <location>
        <begin position="217"/>
        <end position="260"/>
    </location>
</feature>
<sequence length="260" mass="29161">MYHNAIGNALKIVRAEKAAAAAGQGESKSSKDAASDVYEDLGSKASEVAIQIFEDSGGGNYLALRVNGAEHKNGLPTDREFDAYPIPFYMIIESMKGKWEKWFTYIAENINVTDPGICIFISELSPGGYDDEYTEGQNYGITKFGRKLTKAKTKNVLYYAINSDDRNRDDDGNITGGVKVSFLKDKMRDWIRQYEDGASAGVGASAGAAAAPSKSGGVRKKKRRKTRKKTRKKRASRRRKRKSRRKTKRKKKKTRKKRRR</sequence>
<evidence type="ECO:0000256" key="1">
    <source>
        <dbReference type="SAM" id="MobiDB-lite"/>
    </source>
</evidence>
<dbReference type="AlphaFoldDB" id="A0A6C0KEB6"/>
<accession>A0A6C0KEB6</accession>
<organism evidence="2">
    <name type="scientific">viral metagenome</name>
    <dbReference type="NCBI Taxonomy" id="1070528"/>
    <lineage>
        <taxon>unclassified sequences</taxon>
        <taxon>metagenomes</taxon>
        <taxon>organismal metagenomes</taxon>
    </lineage>
</organism>
<feature type="region of interest" description="Disordered" evidence="1">
    <location>
        <begin position="201"/>
        <end position="260"/>
    </location>
</feature>